<feature type="compositionally biased region" description="Low complexity" evidence="1">
    <location>
        <begin position="57"/>
        <end position="73"/>
    </location>
</feature>
<evidence type="ECO:0000313" key="2">
    <source>
        <dbReference type="EMBL" id="PKI85118.1"/>
    </source>
</evidence>
<sequence>MASVRGARKAPAAQNPATFDNDSDRNETEVVEDDIAHATADTEDESSGSEVEEVPIAATRQQAKQRSTAAQRRQQQDHATRRARQRNPTSSHTSRRARRAAQAATEVEEPLPTPAPVEQQQLDPALFAAAFAKSGDAAARAVVEQQRRAPPKKHALGVDGQPLVRINSGKTIVRALGIAAEHDVADAPLEHTALDPRRALPNAKQRSFKKRKLGLRASDIRPTALDVQPRVLQKRAARKRDHDDDPLGLHDPAFMPGGEYAHLTGRSKRGERPK</sequence>
<reference evidence="2 3" key="1">
    <citation type="submission" date="2017-10" db="EMBL/GenBank/DDBJ databases">
        <title>A novel species of cold-tolerant Malassezia isolated from bats.</title>
        <authorList>
            <person name="Lorch J.M."/>
            <person name="Palmer J.M."/>
            <person name="Vanderwolf K.J."/>
            <person name="Schmidt K.Z."/>
            <person name="Verant M.L."/>
            <person name="Weller T.J."/>
            <person name="Blehert D.S."/>
        </authorList>
    </citation>
    <scope>NUCLEOTIDE SEQUENCE [LARGE SCALE GENOMIC DNA]</scope>
    <source>
        <strain evidence="2 3">NWHC:44797-103</strain>
    </source>
</reference>
<evidence type="ECO:0000313" key="3">
    <source>
        <dbReference type="Proteomes" id="UP000232875"/>
    </source>
</evidence>
<feature type="region of interest" description="Disordered" evidence="1">
    <location>
        <begin position="197"/>
        <end position="274"/>
    </location>
</feature>
<dbReference type="Proteomes" id="UP000232875">
    <property type="component" value="Unassembled WGS sequence"/>
</dbReference>
<dbReference type="AlphaFoldDB" id="A0A2N1JEY0"/>
<name>A0A2N1JEY0_9BASI</name>
<evidence type="ECO:0000256" key="1">
    <source>
        <dbReference type="SAM" id="MobiDB-lite"/>
    </source>
</evidence>
<dbReference type="OrthoDB" id="2554945at2759"/>
<feature type="region of interest" description="Disordered" evidence="1">
    <location>
        <begin position="1"/>
        <end position="116"/>
    </location>
</feature>
<feature type="compositionally biased region" description="Acidic residues" evidence="1">
    <location>
        <begin position="41"/>
        <end position="53"/>
    </location>
</feature>
<protein>
    <submittedName>
        <fullName evidence="2">Uncharacterized protein</fullName>
    </submittedName>
</protein>
<gene>
    <name evidence="2" type="ORF">MVES_001210</name>
</gene>
<accession>A0A2N1JEY0</accession>
<keyword evidence="3" id="KW-1185">Reference proteome</keyword>
<dbReference type="EMBL" id="KZ454988">
    <property type="protein sequence ID" value="PKI85118.1"/>
    <property type="molecule type" value="Genomic_DNA"/>
</dbReference>
<proteinExistence type="predicted"/>
<organism evidence="2 3">
    <name type="scientific">Malassezia vespertilionis</name>
    <dbReference type="NCBI Taxonomy" id="2020962"/>
    <lineage>
        <taxon>Eukaryota</taxon>
        <taxon>Fungi</taxon>
        <taxon>Dikarya</taxon>
        <taxon>Basidiomycota</taxon>
        <taxon>Ustilaginomycotina</taxon>
        <taxon>Malasseziomycetes</taxon>
        <taxon>Malasseziales</taxon>
        <taxon>Malasseziaceae</taxon>
        <taxon>Malassezia</taxon>
    </lineage>
</organism>